<protein>
    <recommendedName>
        <fullName evidence="1">Lactate utilization protein A</fullName>
    </recommendedName>
</protein>
<dbReference type="EMBL" id="CP022315">
    <property type="protein sequence ID" value="ASK62456.1"/>
    <property type="molecule type" value="Genomic_DNA"/>
</dbReference>
<name>A0A220U3E9_9BACI</name>
<dbReference type="GO" id="GO:0016491">
    <property type="term" value="F:oxidoreductase activity"/>
    <property type="evidence" value="ECO:0007669"/>
    <property type="project" value="UniProtKB-ARBA"/>
</dbReference>
<dbReference type="PANTHER" id="PTHR30296">
    <property type="entry name" value="UNCHARACTERIZED PROTEIN YKGE"/>
    <property type="match status" value="1"/>
</dbReference>
<dbReference type="GO" id="GO:0006089">
    <property type="term" value="P:lactate metabolic process"/>
    <property type="evidence" value="ECO:0007669"/>
    <property type="project" value="UniProtKB-UniRule"/>
</dbReference>
<dbReference type="AlphaFoldDB" id="A0A220U3E9"/>
<comment type="function">
    <text evidence="1">Is involved in L-lactate degradation and allows cells to grow with lactate as the sole carbon source.</text>
</comment>
<dbReference type="RefSeq" id="WP_089061716.1">
    <property type="nucleotide sequence ID" value="NZ_CP022315.1"/>
</dbReference>
<dbReference type="OrthoDB" id="9770306at2"/>
<gene>
    <name evidence="1" type="primary">lutA</name>
    <name evidence="3" type="ORF">CFK37_09985</name>
</gene>
<sequence>MKVSLFVTCLGELFYQDVAKDVVEVLERLGCEVDLPKGQICCGQPAYNSGYRKDAQKAAKQMIASFEDSEYIVTPSGSCAGMFKEYPGMFKEDKEWQDRAQAVADRTYEFTQFIVNVLGVEDVGAAYTARATYHTSCHMMRLLKEKEAPFKLLENVKGLELLPLENSYDCCGFGGTFAVKMVPISEQMVDEKVRHVEESTADVLIAADGGCLMNIKGRIDRKGKPIEVKHIAQILNSRA</sequence>
<dbReference type="KEGG" id="vil:CFK37_09985"/>
<dbReference type="PANTHER" id="PTHR30296:SF0">
    <property type="entry name" value="LACTATE UTILIZATION PROTEIN A"/>
    <property type="match status" value="1"/>
</dbReference>
<accession>A0A220U3E9</accession>
<feature type="domain" description="Cysteine-rich" evidence="2">
    <location>
        <begin position="3"/>
        <end position="84"/>
    </location>
</feature>
<dbReference type="Pfam" id="PF02754">
    <property type="entry name" value="CCG"/>
    <property type="match status" value="2"/>
</dbReference>
<dbReference type="Proteomes" id="UP000198312">
    <property type="component" value="Chromosome"/>
</dbReference>
<keyword evidence="4" id="KW-1185">Reference proteome</keyword>
<proteinExistence type="inferred from homology"/>
<dbReference type="GO" id="GO:0005829">
    <property type="term" value="C:cytosol"/>
    <property type="evidence" value="ECO:0007669"/>
    <property type="project" value="TreeGrafter"/>
</dbReference>
<reference evidence="3 4" key="1">
    <citation type="submission" date="2017-07" db="EMBL/GenBank/DDBJ databases">
        <title>Virgibacillus sp. LM2416.</title>
        <authorList>
            <person name="Tak E.J."/>
            <person name="Bae J.-W."/>
        </authorList>
    </citation>
    <scope>NUCLEOTIDE SEQUENCE [LARGE SCALE GENOMIC DNA]</scope>
    <source>
        <strain evidence="3 4">LM2416</strain>
    </source>
</reference>
<evidence type="ECO:0000259" key="2">
    <source>
        <dbReference type="Pfam" id="PF02754"/>
    </source>
</evidence>
<evidence type="ECO:0000313" key="3">
    <source>
        <dbReference type="EMBL" id="ASK62456.1"/>
    </source>
</evidence>
<evidence type="ECO:0000313" key="4">
    <source>
        <dbReference type="Proteomes" id="UP000198312"/>
    </source>
</evidence>
<comment type="similarity">
    <text evidence="1">Belongs to the LutA/YkgE family.</text>
</comment>
<dbReference type="InterPro" id="IPR022822">
    <property type="entry name" value="LutA"/>
</dbReference>
<organism evidence="3 4">
    <name type="scientific">Virgibacillus phasianinus</name>
    <dbReference type="NCBI Taxonomy" id="2017483"/>
    <lineage>
        <taxon>Bacteria</taxon>
        <taxon>Bacillati</taxon>
        <taxon>Bacillota</taxon>
        <taxon>Bacilli</taxon>
        <taxon>Bacillales</taxon>
        <taxon>Bacillaceae</taxon>
        <taxon>Virgibacillus</taxon>
    </lineage>
</organism>
<dbReference type="HAMAP" id="MF_02105">
    <property type="entry name" value="LutA"/>
    <property type="match status" value="1"/>
</dbReference>
<evidence type="ECO:0000256" key="1">
    <source>
        <dbReference type="HAMAP-Rule" id="MF_02105"/>
    </source>
</evidence>
<feature type="domain" description="Cysteine-rich" evidence="2">
    <location>
        <begin position="132"/>
        <end position="216"/>
    </location>
</feature>
<dbReference type="InterPro" id="IPR004017">
    <property type="entry name" value="Cys_rich_dom"/>
</dbReference>